<proteinExistence type="predicted"/>
<dbReference type="EMBL" id="JALLPJ020000522">
    <property type="protein sequence ID" value="KAL3789473.1"/>
    <property type="molecule type" value="Genomic_DNA"/>
</dbReference>
<evidence type="ECO:0000313" key="1">
    <source>
        <dbReference type="EMBL" id="KAL3789473.1"/>
    </source>
</evidence>
<evidence type="ECO:0000313" key="2">
    <source>
        <dbReference type="Proteomes" id="UP001530400"/>
    </source>
</evidence>
<dbReference type="AlphaFoldDB" id="A0ABD3PMS2"/>
<name>A0ABD3PMS2_9STRA</name>
<evidence type="ECO:0008006" key="3">
    <source>
        <dbReference type="Google" id="ProtNLM"/>
    </source>
</evidence>
<protein>
    <recommendedName>
        <fullName evidence="3">SAM domain-containing protein</fullName>
    </recommendedName>
</protein>
<reference evidence="1 2" key="1">
    <citation type="submission" date="2024-10" db="EMBL/GenBank/DDBJ databases">
        <title>Updated reference genomes for cyclostephanoid diatoms.</title>
        <authorList>
            <person name="Roberts W.R."/>
            <person name="Alverson A.J."/>
        </authorList>
    </citation>
    <scope>NUCLEOTIDE SEQUENCE [LARGE SCALE GENOMIC DNA]</scope>
    <source>
        <strain evidence="1 2">AJA010-31</strain>
    </source>
</reference>
<sequence length="191" mass="20909">MSDANKSTEVQSLEMERAVSISDVSEMKLYIESCRGFKKSYSHDDIEMMKARASVDASHLQSFLSQFNVETESAILHSMSMGLLKYEHMLGIDDLMLEGDASLAMKRRSHVATILKAQNILRQNSTISCEIAASKLARVAYKSSSKCAEEARLRARLSLEADQPSPFKLAPATTRSCLGSGKAKILAANAA</sequence>
<organism evidence="1 2">
    <name type="scientific">Cyclotella atomus</name>
    <dbReference type="NCBI Taxonomy" id="382360"/>
    <lineage>
        <taxon>Eukaryota</taxon>
        <taxon>Sar</taxon>
        <taxon>Stramenopiles</taxon>
        <taxon>Ochrophyta</taxon>
        <taxon>Bacillariophyta</taxon>
        <taxon>Coscinodiscophyceae</taxon>
        <taxon>Thalassiosirophycidae</taxon>
        <taxon>Stephanodiscales</taxon>
        <taxon>Stephanodiscaceae</taxon>
        <taxon>Cyclotella</taxon>
    </lineage>
</organism>
<comment type="caution">
    <text evidence="1">The sequence shown here is derived from an EMBL/GenBank/DDBJ whole genome shotgun (WGS) entry which is preliminary data.</text>
</comment>
<gene>
    <name evidence="1" type="ORF">ACHAWO_002802</name>
</gene>
<keyword evidence="2" id="KW-1185">Reference proteome</keyword>
<dbReference type="Proteomes" id="UP001530400">
    <property type="component" value="Unassembled WGS sequence"/>
</dbReference>
<accession>A0ABD3PMS2</accession>